<gene>
    <name evidence="1" type="ORF">DDT42_01350</name>
</gene>
<organism evidence="1 2">
    <name type="scientific">Psychracetigena formicireducens</name>
    <dbReference type="NCBI Taxonomy" id="2986056"/>
    <lineage>
        <taxon>Bacteria</taxon>
        <taxon>Bacillati</taxon>
        <taxon>Candidatus Lithacetigenota</taxon>
        <taxon>Candidatus Psychracetigena</taxon>
    </lineage>
</organism>
<evidence type="ECO:0000313" key="1">
    <source>
        <dbReference type="EMBL" id="MBT9145479.1"/>
    </source>
</evidence>
<comment type="caution">
    <text evidence="1">The sequence shown here is derived from an EMBL/GenBank/DDBJ whole genome shotgun (WGS) entry which is preliminary data.</text>
</comment>
<evidence type="ECO:0000313" key="2">
    <source>
        <dbReference type="Proteomes" id="UP000811545"/>
    </source>
</evidence>
<dbReference type="Proteomes" id="UP000811545">
    <property type="component" value="Unassembled WGS sequence"/>
</dbReference>
<proteinExistence type="predicted"/>
<sequence>MYARTKIFKKKDGTERIYLQIVEGRREKGRVRQKVIATLGRLDLLKEGTLDRLIESLKKYSSN</sequence>
<accession>A0A9E2BM28</accession>
<protein>
    <submittedName>
        <fullName evidence="1">Uncharacterized protein</fullName>
    </submittedName>
</protein>
<dbReference type="AlphaFoldDB" id="A0A9E2BM28"/>
<name>A0A9E2BM28_PSYF1</name>
<dbReference type="EMBL" id="QLTW01000099">
    <property type="protein sequence ID" value="MBT9145479.1"/>
    <property type="molecule type" value="Genomic_DNA"/>
</dbReference>
<reference evidence="1 2" key="1">
    <citation type="journal article" date="2021" name="bioRxiv">
        <title>Unique metabolic strategies in Hadean analogues reveal hints for primordial physiology.</title>
        <authorList>
            <person name="Nobu M.K."/>
            <person name="Nakai R."/>
            <person name="Tamazawa S."/>
            <person name="Mori H."/>
            <person name="Toyoda A."/>
            <person name="Ijiri A."/>
            <person name="Suzuki S."/>
            <person name="Kurokawa K."/>
            <person name="Kamagata Y."/>
            <person name="Tamaki H."/>
        </authorList>
    </citation>
    <scope>NUCLEOTIDE SEQUENCE [LARGE SCALE GENOMIC DNA]</scope>
    <source>
        <strain evidence="1">BS525</strain>
    </source>
</reference>